<evidence type="ECO:0000256" key="2">
    <source>
        <dbReference type="ARBA" id="ARBA00022679"/>
    </source>
</evidence>
<gene>
    <name evidence="4" type="ORF">GCM10009560_37480</name>
</gene>
<keyword evidence="3" id="KW-0949">S-adenosyl-L-methionine</keyword>
<evidence type="ECO:0000256" key="3">
    <source>
        <dbReference type="ARBA" id="ARBA00022691"/>
    </source>
</evidence>
<dbReference type="CDD" id="cd02440">
    <property type="entry name" value="AdoMet_MTases"/>
    <property type="match status" value="1"/>
</dbReference>
<dbReference type="SUPFAM" id="SSF53335">
    <property type="entry name" value="S-adenosyl-L-methionine-dependent methyltransferases"/>
    <property type="match status" value="1"/>
</dbReference>
<proteinExistence type="predicted"/>
<keyword evidence="2" id="KW-0808">Transferase</keyword>
<organism evidence="4 5">
    <name type="scientific">Nonomuraea longicatena</name>
    <dbReference type="NCBI Taxonomy" id="83682"/>
    <lineage>
        <taxon>Bacteria</taxon>
        <taxon>Bacillati</taxon>
        <taxon>Actinomycetota</taxon>
        <taxon>Actinomycetes</taxon>
        <taxon>Streptosporangiales</taxon>
        <taxon>Streptosporangiaceae</taxon>
        <taxon>Nonomuraea</taxon>
    </lineage>
</organism>
<dbReference type="RefSeq" id="WP_343951169.1">
    <property type="nucleotide sequence ID" value="NZ_BAAAHQ010000017.1"/>
</dbReference>
<dbReference type="Pfam" id="PF13489">
    <property type="entry name" value="Methyltransf_23"/>
    <property type="match status" value="1"/>
</dbReference>
<dbReference type="Proteomes" id="UP001501578">
    <property type="component" value="Unassembled WGS sequence"/>
</dbReference>
<comment type="caution">
    <text evidence="4">The sequence shown here is derived from an EMBL/GenBank/DDBJ whole genome shotgun (WGS) entry which is preliminary data.</text>
</comment>
<dbReference type="InterPro" id="IPR029063">
    <property type="entry name" value="SAM-dependent_MTases_sf"/>
</dbReference>
<keyword evidence="5" id="KW-1185">Reference proteome</keyword>
<sequence length="208" mass="22158">MNSWITSVLPAAPARVLDAGCGAGTLAAQLIAGGYDVTAIDLDPSAALAAGVPAVRADLAGFEAAPFEAIVMRMSLHHMEPMEMALNAAARLLAPGGSLVVDDFAWERADPAAATWFYDAGAVIGGRDLVADPANEWEREHGDLATGEEMLAAISARFDVKTLRRVPFLHRYLKCEGERAERLRTIEELRHPLIGLRVLAVSRGTDGT</sequence>
<dbReference type="Gene3D" id="3.40.50.150">
    <property type="entry name" value="Vaccinia Virus protein VP39"/>
    <property type="match status" value="1"/>
</dbReference>
<evidence type="ECO:0000256" key="1">
    <source>
        <dbReference type="ARBA" id="ARBA00022603"/>
    </source>
</evidence>
<evidence type="ECO:0000313" key="4">
    <source>
        <dbReference type="EMBL" id="GAA0932073.1"/>
    </source>
</evidence>
<dbReference type="EMBL" id="BAAAHQ010000017">
    <property type="protein sequence ID" value="GAA0932073.1"/>
    <property type="molecule type" value="Genomic_DNA"/>
</dbReference>
<dbReference type="PANTHER" id="PTHR43464:SF19">
    <property type="entry name" value="UBIQUINONE BIOSYNTHESIS O-METHYLTRANSFERASE, MITOCHONDRIAL"/>
    <property type="match status" value="1"/>
</dbReference>
<dbReference type="PANTHER" id="PTHR43464">
    <property type="entry name" value="METHYLTRANSFERASE"/>
    <property type="match status" value="1"/>
</dbReference>
<evidence type="ECO:0008006" key="6">
    <source>
        <dbReference type="Google" id="ProtNLM"/>
    </source>
</evidence>
<keyword evidence="1" id="KW-0489">Methyltransferase</keyword>
<evidence type="ECO:0000313" key="5">
    <source>
        <dbReference type="Proteomes" id="UP001501578"/>
    </source>
</evidence>
<accession>A0ABN1PRI5</accession>
<protein>
    <recommendedName>
        <fullName evidence="6">Methyltransferase</fullName>
    </recommendedName>
</protein>
<name>A0ABN1PRI5_9ACTN</name>
<reference evidence="4 5" key="1">
    <citation type="journal article" date="2019" name="Int. J. Syst. Evol. Microbiol.">
        <title>The Global Catalogue of Microorganisms (GCM) 10K type strain sequencing project: providing services to taxonomists for standard genome sequencing and annotation.</title>
        <authorList>
            <consortium name="The Broad Institute Genomics Platform"/>
            <consortium name="The Broad Institute Genome Sequencing Center for Infectious Disease"/>
            <person name="Wu L."/>
            <person name="Ma J."/>
        </authorList>
    </citation>
    <scope>NUCLEOTIDE SEQUENCE [LARGE SCALE GENOMIC DNA]</scope>
    <source>
        <strain evidence="4 5">JCM 11136</strain>
    </source>
</reference>